<proteinExistence type="predicted"/>
<organism evidence="1 2">
    <name type="scientific">Caballeronia humi</name>
    <dbReference type="NCBI Taxonomy" id="326474"/>
    <lineage>
        <taxon>Bacteria</taxon>
        <taxon>Pseudomonadati</taxon>
        <taxon>Pseudomonadota</taxon>
        <taxon>Betaproteobacteria</taxon>
        <taxon>Burkholderiales</taxon>
        <taxon>Burkholderiaceae</taxon>
        <taxon>Caballeronia</taxon>
    </lineage>
</organism>
<evidence type="ECO:0000313" key="1">
    <source>
        <dbReference type="EMBL" id="SAL28220.1"/>
    </source>
</evidence>
<dbReference type="OrthoDB" id="9947867at2"/>
<reference evidence="1" key="1">
    <citation type="submission" date="2016-01" db="EMBL/GenBank/DDBJ databases">
        <authorList>
            <person name="Peeters C."/>
        </authorList>
    </citation>
    <scope>NUCLEOTIDE SEQUENCE [LARGE SCALE GENOMIC DNA]</scope>
    <source>
        <strain evidence="1">LMG 22934</strain>
    </source>
</reference>
<gene>
    <name evidence="1" type="ORF">AWB65_01667</name>
</gene>
<dbReference type="Proteomes" id="UP000054977">
    <property type="component" value="Unassembled WGS sequence"/>
</dbReference>
<name>A0A158G9Z7_9BURK</name>
<evidence type="ECO:0000313" key="2">
    <source>
        <dbReference type="Proteomes" id="UP000054977"/>
    </source>
</evidence>
<dbReference type="AlphaFoldDB" id="A0A158G9Z7"/>
<accession>A0A158G9Z7</accession>
<dbReference type="RefSeq" id="WP_125474091.1">
    <property type="nucleotide sequence ID" value="NZ_FCNW02000005.1"/>
</dbReference>
<sequence length="66" mass="7182">MSDVNTGDTDSDSFPACFRNKFSGLYKTFNKGDLAFPTNEWVRIHAGTCECEGKTGDDCQEPGDPG</sequence>
<comment type="caution">
    <text evidence="1">The sequence shown here is derived from an EMBL/GenBank/DDBJ whole genome shotgun (WGS) entry which is preliminary data.</text>
</comment>
<dbReference type="EMBL" id="FCNW02000005">
    <property type="protein sequence ID" value="SAL28220.1"/>
    <property type="molecule type" value="Genomic_DNA"/>
</dbReference>
<keyword evidence="2" id="KW-1185">Reference proteome</keyword>
<protein>
    <submittedName>
        <fullName evidence="1">Uncharacterized protein</fullName>
    </submittedName>
</protein>